<organism evidence="3 4">
    <name type="scientific">Monilinia fructicola</name>
    <name type="common">Brown rot fungus</name>
    <name type="synonym">Ciboria fructicola</name>
    <dbReference type="NCBI Taxonomy" id="38448"/>
    <lineage>
        <taxon>Eukaryota</taxon>
        <taxon>Fungi</taxon>
        <taxon>Dikarya</taxon>
        <taxon>Ascomycota</taxon>
        <taxon>Pezizomycotina</taxon>
        <taxon>Leotiomycetes</taxon>
        <taxon>Helotiales</taxon>
        <taxon>Sclerotiniaceae</taxon>
        <taxon>Monilinia</taxon>
    </lineage>
</organism>
<gene>
    <name evidence="3" type="ORF">EYC84_006960</name>
</gene>
<evidence type="ECO:0000313" key="4">
    <source>
        <dbReference type="Proteomes" id="UP000322873"/>
    </source>
</evidence>
<feature type="coiled-coil region" evidence="1">
    <location>
        <begin position="44"/>
        <end position="106"/>
    </location>
</feature>
<evidence type="ECO:0000256" key="1">
    <source>
        <dbReference type="SAM" id="Coils"/>
    </source>
</evidence>
<reference evidence="3 4" key="1">
    <citation type="submission" date="2019-06" db="EMBL/GenBank/DDBJ databases">
        <title>Genome Sequence of the Brown Rot Fungal Pathogen Monilinia fructicola.</title>
        <authorList>
            <person name="De Miccolis Angelini R.M."/>
            <person name="Landi L."/>
            <person name="Abate D."/>
            <person name="Pollastro S."/>
            <person name="Romanazzi G."/>
            <person name="Faretra F."/>
        </authorList>
    </citation>
    <scope>NUCLEOTIDE SEQUENCE [LARGE SCALE GENOMIC DNA]</scope>
    <source>
        <strain evidence="3 4">Mfrc123</strain>
    </source>
</reference>
<evidence type="ECO:0000256" key="2">
    <source>
        <dbReference type="SAM" id="MobiDB-lite"/>
    </source>
</evidence>
<keyword evidence="4" id="KW-1185">Reference proteome</keyword>
<feature type="region of interest" description="Disordered" evidence="2">
    <location>
        <begin position="371"/>
        <end position="402"/>
    </location>
</feature>
<sequence>MLASPSSLNLVGLRQGPANGVQAIVDLQFRKEIRALLNLFEDLKTKVEESSADAERRVEESRKQLEETENRLTRLENECHHLAQKNREWEDELKDLKGKMKKLGESMRADTHVAPTSRSLDLLEEARLQQPQKQRIGVAGHGRVNTKYYRQCQRLPAHYRTDVADLQHELISTITSSQVALEMPAVRQQISNSIGEEINPDLRYTSTLLLSNTAVNNLDNHPLYRHESNQAIPSSLAQNIQTSLLSPPSPLPLPRTIEGHQSLRGGLSQKATSHKVVNPPPWINISQARDQDVESYLTYGAECIGPIKQRNDQYEFIARFIGGLQCERNRDALLKQLRKKFSSRTTKDGFVEVMCGFADVGDAMEASGLLRRKNRKREGDDAGMSSVQKKRSSLESQMSEGM</sequence>
<dbReference type="AlphaFoldDB" id="A0A5M9KD94"/>
<proteinExistence type="predicted"/>
<protein>
    <submittedName>
        <fullName evidence="3">Uncharacterized protein</fullName>
    </submittedName>
</protein>
<accession>A0A5M9KD94</accession>
<dbReference type="Proteomes" id="UP000322873">
    <property type="component" value="Unassembled WGS sequence"/>
</dbReference>
<dbReference type="EMBL" id="VICG01000001">
    <property type="protein sequence ID" value="KAA8576925.1"/>
    <property type="molecule type" value="Genomic_DNA"/>
</dbReference>
<dbReference type="VEuPathDB" id="FungiDB:MFRU_014g00150"/>
<comment type="caution">
    <text evidence="3">The sequence shown here is derived from an EMBL/GenBank/DDBJ whole genome shotgun (WGS) entry which is preliminary data.</text>
</comment>
<keyword evidence="1" id="KW-0175">Coiled coil</keyword>
<evidence type="ECO:0000313" key="3">
    <source>
        <dbReference type="EMBL" id="KAA8576925.1"/>
    </source>
</evidence>
<name>A0A5M9KD94_MONFR</name>